<protein>
    <submittedName>
        <fullName evidence="1">Uncharacterized protein</fullName>
    </submittedName>
</protein>
<organism evidence="1">
    <name type="scientific">marine metagenome</name>
    <dbReference type="NCBI Taxonomy" id="408172"/>
    <lineage>
        <taxon>unclassified sequences</taxon>
        <taxon>metagenomes</taxon>
        <taxon>ecological metagenomes</taxon>
    </lineage>
</organism>
<dbReference type="AlphaFoldDB" id="A0A382T774"/>
<accession>A0A382T774</accession>
<name>A0A382T774_9ZZZZ</name>
<feature type="non-terminal residue" evidence="1">
    <location>
        <position position="232"/>
    </location>
</feature>
<proteinExistence type="predicted"/>
<reference evidence="1" key="1">
    <citation type="submission" date="2018-05" db="EMBL/GenBank/DDBJ databases">
        <authorList>
            <person name="Lanie J.A."/>
            <person name="Ng W.-L."/>
            <person name="Kazmierczak K.M."/>
            <person name="Andrzejewski T.M."/>
            <person name="Davidsen T.M."/>
            <person name="Wayne K.J."/>
            <person name="Tettelin H."/>
            <person name="Glass J.I."/>
            <person name="Rusch D."/>
            <person name="Podicherti R."/>
            <person name="Tsui H.-C.T."/>
            <person name="Winkler M.E."/>
        </authorList>
    </citation>
    <scope>NUCLEOTIDE SEQUENCE</scope>
</reference>
<gene>
    <name evidence="1" type="ORF">METZ01_LOCUS370717</name>
</gene>
<dbReference type="EMBL" id="UINC01134362">
    <property type="protein sequence ID" value="SVD17863.1"/>
    <property type="molecule type" value="Genomic_DNA"/>
</dbReference>
<evidence type="ECO:0000313" key="1">
    <source>
        <dbReference type="EMBL" id="SVD17863.1"/>
    </source>
</evidence>
<sequence>MISSDPGSFRDPKSRVYRSGSRVLRGMRSTPEELRALLSANFFSDAVRAGTLVDSWLLSDEETLRAQDSIRDKGSWNALVEHDPLPVVSYPFEWPIGMLLDAAKVELQLARAALSDGYVTIDATPFNVQFVGAKPVHIDIGSFEPYVDGNSWIAYRQFCRTFLYPILLSLGGDNSVHREIAGNSIDGIDAQKCWSRLKIHQKYSPRTGLQVLLQGTADRRANKSEEQLESEL</sequence>